<dbReference type="EMBL" id="NHYD01000495">
    <property type="protein sequence ID" value="PPQ94016.1"/>
    <property type="molecule type" value="Genomic_DNA"/>
</dbReference>
<evidence type="ECO:0000313" key="6">
    <source>
        <dbReference type="Proteomes" id="UP000283269"/>
    </source>
</evidence>
<dbReference type="InterPro" id="IPR045151">
    <property type="entry name" value="DCAF8"/>
</dbReference>
<dbReference type="Gene3D" id="2.130.10.10">
    <property type="entry name" value="YVTN repeat-like/Quinoprotein amine dehydrogenase"/>
    <property type="match status" value="2"/>
</dbReference>
<dbReference type="InParanoid" id="A0A409XTK5"/>
<dbReference type="GO" id="GO:0045717">
    <property type="term" value="P:negative regulation of fatty acid biosynthetic process"/>
    <property type="evidence" value="ECO:0007669"/>
    <property type="project" value="TreeGrafter"/>
</dbReference>
<dbReference type="SMART" id="SM00320">
    <property type="entry name" value="WD40"/>
    <property type="match status" value="5"/>
</dbReference>
<dbReference type="Pfam" id="PF00400">
    <property type="entry name" value="WD40"/>
    <property type="match status" value="3"/>
</dbReference>
<dbReference type="FunCoup" id="A0A409XTK5">
    <property type="interactions" value="59"/>
</dbReference>
<dbReference type="SUPFAM" id="SSF50978">
    <property type="entry name" value="WD40 repeat-like"/>
    <property type="match status" value="1"/>
</dbReference>
<dbReference type="InterPro" id="IPR015943">
    <property type="entry name" value="WD40/YVTN_repeat-like_dom_sf"/>
</dbReference>
<dbReference type="PROSITE" id="PS50082">
    <property type="entry name" value="WD_REPEATS_2"/>
    <property type="match status" value="1"/>
</dbReference>
<dbReference type="PANTHER" id="PTHR15574:SF40">
    <property type="entry name" value="WD AND TETRATRICOPEPTIDE REPEATS PROTEIN 1"/>
    <property type="match status" value="1"/>
</dbReference>
<accession>A0A409XTK5</accession>
<dbReference type="GO" id="GO:0080008">
    <property type="term" value="C:Cul4-RING E3 ubiquitin ligase complex"/>
    <property type="evidence" value="ECO:0007669"/>
    <property type="project" value="TreeGrafter"/>
</dbReference>
<dbReference type="PANTHER" id="PTHR15574">
    <property type="entry name" value="WD REPEAT DOMAIN-CONTAINING FAMILY"/>
    <property type="match status" value="1"/>
</dbReference>
<dbReference type="AlphaFoldDB" id="A0A409XTK5"/>
<reference evidence="5 6" key="1">
    <citation type="journal article" date="2018" name="Evol. Lett.">
        <title>Horizontal gene cluster transfer increased hallucinogenic mushroom diversity.</title>
        <authorList>
            <person name="Reynolds H.T."/>
            <person name="Vijayakumar V."/>
            <person name="Gluck-Thaler E."/>
            <person name="Korotkin H.B."/>
            <person name="Matheny P.B."/>
            <person name="Slot J.C."/>
        </authorList>
    </citation>
    <scope>NUCLEOTIDE SEQUENCE [LARGE SCALE GENOMIC DNA]</scope>
    <source>
        <strain evidence="5 6">2631</strain>
    </source>
</reference>
<evidence type="ECO:0000256" key="2">
    <source>
        <dbReference type="ARBA" id="ARBA00022737"/>
    </source>
</evidence>
<keyword evidence="1 3" id="KW-0853">WD repeat</keyword>
<sequence>MNEAEYFNWVPTQHRISRSLFSQLPSTPNIERRRRYNLSRTLDNTLDRVKVLGNGEDYGHSGQSTPLPNNKSIRCVNALSWAQDGDVLLTAGDDTTVRIWSMCPSNTSEDYPFLCRSVIRTGHRANIFSAKMLPLSSRIATGAGDMQIRVFDAAAALHLIPGEIETSYSANQCGLRVLRCHRDSVKKIITEESPDLFLSVSEDGTVRQHDLRTSHTCRRSSCPEPLVSIGHELSTLSLSPLVPYQFVVAGEGDCGYLYDRRHLRRKLELDWGSVPRFGEELTTCVRKFGRDSSTAGGHGIGREHITGSRMSKSNAYSRDGVYLFSTKDEPKIKDNLASSASSVVPSNTIPTTNEQTFGSINHHNGREHVENLSSEDDIGRDNVIDYDTSVTPEEHPSTPVVMPRRRYIGARNVMTVKDVNFLGPDDEWVVSGSDDGNFFIWNKENGSLKGIYEGDGTVVNVIEGHPHFPLLAISGIDTTVKVCKFQLSIHFLSPSAQQHDQLFAPTFKPSSNFSKIKDAEQIMDMNRRMSTTRLPTRFRIASLLGDAHIVLAASDDSTSECIGQ</sequence>
<evidence type="ECO:0000256" key="4">
    <source>
        <dbReference type="SAM" id="MobiDB-lite"/>
    </source>
</evidence>
<proteinExistence type="predicted"/>
<dbReference type="GO" id="GO:0005737">
    <property type="term" value="C:cytoplasm"/>
    <property type="evidence" value="ECO:0007669"/>
    <property type="project" value="TreeGrafter"/>
</dbReference>
<dbReference type="InterPro" id="IPR036322">
    <property type="entry name" value="WD40_repeat_dom_sf"/>
</dbReference>
<evidence type="ECO:0000256" key="3">
    <source>
        <dbReference type="PROSITE-ProRule" id="PRU00221"/>
    </source>
</evidence>
<dbReference type="Proteomes" id="UP000283269">
    <property type="component" value="Unassembled WGS sequence"/>
</dbReference>
<feature type="repeat" description="WD" evidence="3">
    <location>
        <begin position="76"/>
        <end position="102"/>
    </location>
</feature>
<dbReference type="OrthoDB" id="2414538at2759"/>
<protein>
    <submittedName>
        <fullName evidence="5">Uncharacterized protein</fullName>
    </submittedName>
</protein>
<keyword evidence="6" id="KW-1185">Reference proteome</keyword>
<dbReference type="PROSITE" id="PS50294">
    <property type="entry name" value="WD_REPEATS_REGION"/>
    <property type="match status" value="1"/>
</dbReference>
<organism evidence="5 6">
    <name type="scientific">Psilocybe cyanescens</name>
    <dbReference type="NCBI Taxonomy" id="93625"/>
    <lineage>
        <taxon>Eukaryota</taxon>
        <taxon>Fungi</taxon>
        <taxon>Dikarya</taxon>
        <taxon>Basidiomycota</taxon>
        <taxon>Agaricomycotina</taxon>
        <taxon>Agaricomycetes</taxon>
        <taxon>Agaricomycetidae</taxon>
        <taxon>Agaricales</taxon>
        <taxon>Agaricineae</taxon>
        <taxon>Strophariaceae</taxon>
        <taxon>Psilocybe</taxon>
    </lineage>
</organism>
<feature type="region of interest" description="Disordered" evidence="4">
    <location>
        <begin position="337"/>
        <end position="362"/>
    </location>
</feature>
<name>A0A409XTK5_PSICY</name>
<keyword evidence="2" id="KW-0677">Repeat</keyword>
<gene>
    <name evidence="5" type="ORF">CVT25_009864</name>
</gene>
<evidence type="ECO:0000313" key="5">
    <source>
        <dbReference type="EMBL" id="PPQ94016.1"/>
    </source>
</evidence>
<comment type="caution">
    <text evidence="5">The sequence shown here is derived from an EMBL/GenBank/DDBJ whole genome shotgun (WGS) entry which is preliminary data.</text>
</comment>
<evidence type="ECO:0000256" key="1">
    <source>
        <dbReference type="ARBA" id="ARBA00022574"/>
    </source>
</evidence>
<dbReference type="STRING" id="93625.A0A409XTK5"/>
<dbReference type="InterPro" id="IPR001680">
    <property type="entry name" value="WD40_rpt"/>
</dbReference>